<accession>A0A2L0F478</accession>
<gene>
    <name evidence="1" type="ORF">SOCE26_078760</name>
</gene>
<dbReference type="EMBL" id="CP012673">
    <property type="protein sequence ID" value="AUX46370.1"/>
    <property type="molecule type" value="Genomic_DNA"/>
</dbReference>
<evidence type="ECO:0000313" key="2">
    <source>
        <dbReference type="Proteomes" id="UP000238348"/>
    </source>
</evidence>
<organism evidence="1 2">
    <name type="scientific">Sorangium cellulosum</name>
    <name type="common">Polyangium cellulosum</name>
    <dbReference type="NCBI Taxonomy" id="56"/>
    <lineage>
        <taxon>Bacteria</taxon>
        <taxon>Pseudomonadati</taxon>
        <taxon>Myxococcota</taxon>
        <taxon>Polyangia</taxon>
        <taxon>Polyangiales</taxon>
        <taxon>Polyangiaceae</taxon>
        <taxon>Sorangium</taxon>
    </lineage>
</organism>
<evidence type="ECO:0000313" key="1">
    <source>
        <dbReference type="EMBL" id="AUX46370.1"/>
    </source>
</evidence>
<sequence length="39" mass="4230">MAMGGRLPSDVGWSFREGRIDHPAYDVVIYECGDSGGEV</sequence>
<dbReference type="Proteomes" id="UP000238348">
    <property type="component" value="Chromosome"/>
</dbReference>
<reference evidence="1 2" key="1">
    <citation type="submission" date="2015-09" db="EMBL/GenBank/DDBJ databases">
        <title>Sorangium comparison.</title>
        <authorList>
            <person name="Zaburannyi N."/>
            <person name="Bunk B."/>
            <person name="Overmann J."/>
            <person name="Mueller R."/>
        </authorList>
    </citation>
    <scope>NUCLEOTIDE SEQUENCE [LARGE SCALE GENOMIC DNA]</scope>
    <source>
        <strain evidence="1 2">So ce26</strain>
    </source>
</reference>
<protein>
    <submittedName>
        <fullName evidence="1">Uncharacterized protein</fullName>
    </submittedName>
</protein>
<name>A0A2L0F478_SORCE</name>
<proteinExistence type="predicted"/>
<dbReference type="AlphaFoldDB" id="A0A2L0F478"/>